<dbReference type="PANTHER" id="PTHR35010:SF2">
    <property type="entry name" value="BLL4672 PROTEIN"/>
    <property type="match status" value="1"/>
</dbReference>
<dbReference type="Pfam" id="PF13560">
    <property type="entry name" value="HTH_31"/>
    <property type="match status" value="1"/>
</dbReference>
<gene>
    <name evidence="2" type="ORF">ACFFH7_07260</name>
</gene>
<dbReference type="InterPro" id="IPR010982">
    <property type="entry name" value="Lambda_DNA-bd_dom_sf"/>
</dbReference>
<dbReference type="Gene3D" id="3.30.450.180">
    <property type="match status" value="1"/>
</dbReference>
<evidence type="ECO:0000259" key="1">
    <source>
        <dbReference type="PROSITE" id="PS50943"/>
    </source>
</evidence>
<comment type="caution">
    <text evidence="2">The sequence shown here is derived from an EMBL/GenBank/DDBJ whole genome shotgun (WGS) entry which is preliminary data.</text>
</comment>
<dbReference type="PROSITE" id="PS50943">
    <property type="entry name" value="HTH_CROC1"/>
    <property type="match status" value="1"/>
</dbReference>
<proteinExistence type="predicted"/>
<dbReference type="PANTHER" id="PTHR35010">
    <property type="entry name" value="BLL4672 PROTEIN-RELATED"/>
    <property type="match status" value="1"/>
</dbReference>
<dbReference type="InterPro" id="IPR001387">
    <property type="entry name" value="Cro/C1-type_HTH"/>
</dbReference>
<dbReference type="InterPro" id="IPR041413">
    <property type="entry name" value="MLTR_LBD"/>
</dbReference>
<organism evidence="2 3">
    <name type="scientific">Kutzneria chonburiensis</name>
    <dbReference type="NCBI Taxonomy" id="1483604"/>
    <lineage>
        <taxon>Bacteria</taxon>
        <taxon>Bacillati</taxon>
        <taxon>Actinomycetota</taxon>
        <taxon>Actinomycetes</taxon>
        <taxon>Pseudonocardiales</taxon>
        <taxon>Pseudonocardiaceae</taxon>
        <taxon>Kutzneria</taxon>
    </lineage>
</organism>
<name>A0ABV6MN01_9PSEU</name>
<dbReference type="Pfam" id="PF17765">
    <property type="entry name" value="MLTR_LBD"/>
    <property type="match status" value="1"/>
</dbReference>
<reference evidence="2 3" key="1">
    <citation type="submission" date="2024-09" db="EMBL/GenBank/DDBJ databases">
        <authorList>
            <person name="Sun Q."/>
            <person name="Mori K."/>
        </authorList>
    </citation>
    <scope>NUCLEOTIDE SEQUENCE [LARGE SCALE GENOMIC DNA]</scope>
    <source>
        <strain evidence="2 3">TBRC 1432</strain>
    </source>
</reference>
<feature type="domain" description="HTH cro/C1-type" evidence="1">
    <location>
        <begin position="46"/>
        <end position="93"/>
    </location>
</feature>
<accession>A0ABV6MN01</accession>
<dbReference type="CDD" id="cd00093">
    <property type="entry name" value="HTH_XRE"/>
    <property type="match status" value="1"/>
</dbReference>
<dbReference type="SUPFAM" id="SSF47413">
    <property type="entry name" value="lambda repressor-like DNA-binding domains"/>
    <property type="match status" value="1"/>
</dbReference>
<keyword evidence="3" id="KW-1185">Reference proteome</keyword>
<dbReference type="SMART" id="SM00530">
    <property type="entry name" value="HTH_XRE"/>
    <property type="match status" value="1"/>
</dbReference>
<dbReference type="Gene3D" id="1.10.260.40">
    <property type="entry name" value="lambda repressor-like DNA-binding domains"/>
    <property type="match status" value="1"/>
</dbReference>
<evidence type="ECO:0000313" key="2">
    <source>
        <dbReference type="EMBL" id="MFC0541276.1"/>
    </source>
</evidence>
<dbReference type="Proteomes" id="UP001589810">
    <property type="component" value="Unassembled WGS sequence"/>
</dbReference>
<sequence>MQGASRTGQEETVKHNDVGSFLRARREALRPGDVGLPAGGRRRTPGLRRAEVAMLANVSVDYYERLEQSRNAHPSQAMLAGLARALRLSVDERDHLYRLAGYAPPVSGAAGEYVDPAMMFLLDALTTVPAHVIDDLTTMVAQNRLSQALFGSWQLGDDLEGNVTWRWFTDPASRALNVVEEHEGIGRAYVSDLRAGTARRGGDNAAERLVADLLNTSPEFTKHWDDMAVEPLRSARKKLLHPHAGPLDVQCDIVLSSATGHRLVIFRPQPGSTTAADFAFLDVLGEQTF</sequence>
<dbReference type="RefSeq" id="WP_379793844.1">
    <property type="nucleotide sequence ID" value="NZ_JBHLUD010000002.1"/>
</dbReference>
<evidence type="ECO:0000313" key="3">
    <source>
        <dbReference type="Proteomes" id="UP001589810"/>
    </source>
</evidence>
<dbReference type="EMBL" id="JBHLUD010000002">
    <property type="protein sequence ID" value="MFC0541276.1"/>
    <property type="molecule type" value="Genomic_DNA"/>
</dbReference>
<protein>
    <submittedName>
        <fullName evidence="2">Helix-turn-helix transcriptional regulator</fullName>
    </submittedName>
</protein>